<proteinExistence type="predicted"/>
<dbReference type="Proteomes" id="UP000605846">
    <property type="component" value="Unassembled WGS sequence"/>
</dbReference>
<feature type="compositionally biased region" description="Basic and acidic residues" evidence="10">
    <location>
        <begin position="154"/>
        <end position="166"/>
    </location>
</feature>
<organism evidence="11 12">
    <name type="scientific">Apophysomyces ossiformis</name>
    <dbReference type="NCBI Taxonomy" id="679940"/>
    <lineage>
        <taxon>Eukaryota</taxon>
        <taxon>Fungi</taxon>
        <taxon>Fungi incertae sedis</taxon>
        <taxon>Mucoromycota</taxon>
        <taxon>Mucoromycotina</taxon>
        <taxon>Mucoromycetes</taxon>
        <taxon>Mucorales</taxon>
        <taxon>Mucorineae</taxon>
        <taxon>Mucoraceae</taxon>
        <taxon>Apophysomyces</taxon>
    </lineage>
</organism>
<keyword evidence="2 9" id="KW-0853">WD repeat</keyword>
<evidence type="ECO:0000256" key="6">
    <source>
        <dbReference type="ARBA" id="ARBA00023187"/>
    </source>
</evidence>
<sequence length="587" mass="65602">MDFVNNYGSSDEEENIVHDNNATKPTSKSMVINAAPDTGFDDVASSGLYMASTATELTVNVPYDDMTRPSYGPQNPFSTQKLATQNIITGHVETQAISEVDFRTQHRTFETYGYARDPSLGGTNLAGQAGEGMMGTGYVGNLARAADLGGASIHDRLPQHLRPNKDVRKRREKKGDSGVLEGENAYKGPWAGYEFDRKEPETAAVEVPEEEQEEVKAVPAVPAKAAAAAATPPKKKHAREEPGNETTIFHGESETDYLGRTYMAVPQDLDINLLGEPGTQNCFIPKRCIHTWDAHPQGVSAVRLLPKSGHLVLSAGMDNKLKIFDFYHNRSLLRTIMGHTKAIRDIAFNNDGRRFLSASYDRYIKLWDTETGQCVRSFSTGKIPYCVTFNPAGNKQHIFLAGCSDKKIVQFDTRSGDITQEYDQHLGPVNSITFVDDNRRFITTSDDKTMRAWEFDIPVVIKYIAEPDMHSMPAVTLHPSTKWLACQSLDNQILIYGARDRFRMNRKKRFAGHLVAGYACKPGFSPDGRFLSSGDSNGNVWTWDWKSCKILKKFKAHEKVVMNTEWHPHETSKMVTCSWDGKVKLWD</sequence>
<feature type="repeat" description="WD" evidence="9">
    <location>
        <begin position="554"/>
        <end position="587"/>
    </location>
</feature>
<evidence type="ECO:0000256" key="1">
    <source>
        <dbReference type="ARBA" id="ARBA00004123"/>
    </source>
</evidence>
<dbReference type="GO" id="GO:0003729">
    <property type="term" value="F:mRNA binding"/>
    <property type="evidence" value="ECO:0007669"/>
    <property type="project" value="TreeGrafter"/>
</dbReference>
<dbReference type="PANTHER" id="PTHR43979:SF1">
    <property type="entry name" value="PRE-MRNA-PROCESSING FACTOR 17"/>
    <property type="match status" value="1"/>
</dbReference>
<feature type="region of interest" description="Disordered" evidence="10">
    <location>
        <begin position="226"/>
        <end position="249"/>
    </location>
</feature>
<evidence type="ECO:0000256" key="3">
    <source>
        <dbReference type="ARBA" id="ARBA00022664"/>
    </source>
</evidence>
<dbReference type="FunFam" id="2.130.10.10:FF:000034">
    <property type="entry name" value="Pre-mRNA-processing factor 17, putative"/>
    <property type="match status" value="1"/>
</dbReference>
<feature type="region of interest" description="Disordered" evidence="10">
    <location>
        <begin position="1"/>
        <end position="24"/>
    </location>
</feature>
<dbReference type="EMBL" id="JABAYA010000212">
    <property type="protein sequence ID" value="KAF7722134.1"/>
    <property type="molecule type" value="Genomic_DNA"/>
</dbReference>
<evidence type="ECO:0000256" key="4">
    <source>
        <dbReference type="ARBA" id="ARBA00022728"/>
    </source>
</evidence>
<protein>
    <recommendedName>
        <fullName evidence="8">Pre-mRNA-processing factor 17</fullName>
    </recommendedName>
</protein>
<evidence type="ECO:0000313" key="11">
    <source>
        <dbReference type="EMBL" id="KAF7722134.1"/>
    </source>
</evidence>
<keyword evidence="6" id="KW-0508">mRNA splicing</keyword>
<dbReference type="OrthoDB" id="10257301at2759"/>
<keyword evidence="7" id="KW-0539">Nucleus</keyword>
<dbReference type="PROSITE" id="PS50294">
    <property type="entry name" value="WD_REPEATS_REGION"/>
    <property type="match status" value="3"/>
</dbReference>
<dbReference type="SMART" id="SM00320">
    <property type="entry name" value="WD40"/>
    <property type="match status" value="7"/>
</dbReference>
<dbReference type="Pfam" id="PF00400">
    <property type="entry name" value="WD40"/>
    <property type="match status" value="5"/>
</dbReference>
<dbReference type="GO" id="GO:0000398">
    <property type="term" value="P:mRNA splicing, via spliceosome"/>
    <property type="evidence" value="ECO:0007669"/>
    <property type="project" value="InterPro"/>
</dbReference>
<reference evidence="11" key="1">
    <citation type="submission" date="2020-01" db="EMBL/GenBank/DDBJ databases">
        <title>Genome Sequencing of Three Apophysomyces-Like Fungal Strains Confirms a Novel Fungal Genus in the Mucoromycota with divergent Burkholderia-like Endosymbiotic Bacteria.</title>
        <authorList>
            <person name="Stajich J.E."/>
            <person name="Macias A.M."/>
            <person name="Carter-House D."/>
            <person name="Lovett B."/>
            <person name="Kasson L.R."/>
            <person name="Berry K."/>
            <person name="Grigoriev I."/>
            <person name="Chang Y."/>
            <person name="Spatafora J."/>
            <person name="Kasson M.T."/>
        </authorList>
    </citation>
    <scope>NUCLEOTIDE SEQUENCE</scope>
    <source>
        <strain evidence="11">NRRL A-21654</strain>
    </source>
</reference>
<keyword evidence="5" id="KW-0677">Repeat</keyword>
<dbReference type="Gene3D" id="2.130.10.10">
    <property type="entry name" value="YVTN repeat-like/Quinoprotein amine dehydrogenase"/>
    <property type="match status" value="1"/>
</dbReference>
<comment type="subcellular location">
    <subcellularLocation>
        <location evidence="1">Nucleus</location>
    </subcellularLocation>
</comment>
<keyword evidence="4" id="KW-0747">Spliceosome</keyword>
<accession>A0A8H7EMY8</accession>
<keyword evidence="3" id="KW-0507">mRNA processing</keyword>
<dbReference type="SUPFAM" id="SSF50978">
    <property type="entry name" value="WD40 repeat-like"/>
    <property type="match status" value="1"/>
</dbReference>
<evidence type="ECO:0000256" key="5">
    <source>
        <dbReference type="ARBA" id="ARBA00022737"/>
    </source>
</evidence>
<evidence type="ECO:0000256" key="8">
    <source>
        <dbReference type="ARBA" id="ARBA00068146"/>
    </source>
</evidence>
<evidence type="ECO:0000256" key="2">
    <source>
        <dbReference type="ARBA" id="ARBA00022574"/>
    </source>
</evidence>
<dbReference type="InterPro" id="IPR001680">
    <property type="entry name" value="WD40_rpt"/>
</dbReference>
<name>A0A8H7EMY8_9FUNG</name>
<dbReference type="PROSITE" id="PS50082">
    <property type="entry name" value="WD_REPEATS_2"/>
    <property type="match status" value="3"/>
</dbReference>
<dbReference type="InterPro" id="IPR032847">
    <property type="entry name" value="PRPF17"/>
</dbReference>
<dbReference type="GO" id="GO:0071013">
    <property type="term" value="C:catalytic step 2 spliceosome"/>
    <property type="evidence" value="ECO:0007669"/>
    <property type="project" value="InterPro"/>
</dbReference>
<dbReference type="InterPro" id="IPR036322">
    <property type="entry name" value="WD40_repeat_dom_sf"/>
</dbReference>
<dbReference type="InterPro" id="IPR015943">
    <property type="entry name" value="WD40/YVTN_repeat-like_dom_sf"/>
</dbReference>
<evidence type="ECO:0000256" key="9">
    <source>
        <dbReference type="PROSITE-ProRule" id="PRU00221"/>
    </source>
</evidence>
<dbReference type="PANTHER" id="PTHR43979">
    <property type="entry name" value="PRE-MRNA-PROCESSING FACTOR 17"/>
    <property type="match status" value="1"/>
</dbReference>
<evidence type="ECO:0000256" key="10">
    <source>
        <dbReference type="SAM" id="MobiDB-lite"/>
    </source>
</evidence>
<feature type="region of interest" description="Disordered" evidence="10">
    <location>
        <begin position="154"/>
        <end position="183"/>
    </location>
</feature>
<evidence type="ECO:0000313" key="12">
    <source>
        <dbReference type="Proteomes" id="UP000605846"/>
    </source>
</evidence>
<gene>
    <name evidence="11" type="ORF">EC973_003678</name>
</gene>
<feature type="repeat" description="WD" evidence="9">
    <location>
        <begin position="422"/>
        <end position="456"/>
    </location>
</feature>
<feature type="repeat" description="WD" evidence="9">
    <location>
        <begin position="336"/>
        <end position="377"/>
    </location>
</feature>
<keyword evidence="12" id="KW-1185">Reference proteome</keyword>
<dbReference type="AlphaFoldDB" id="A0A8H7EMY8"/>
<comment type="caution">
    <text evidence="11">The sequence shown here is derived from an EMBL/GenBank/DDBJ whole genome shotgun (WGS) entry which is preliminary data.</text>
</comment>
<evidence type="ECO:0000256" key="7">
    <source>
        <dbReference type="ARBA" id="ARBA00023242"/>
    </source>
</evidence>
<dbReference type="CDD" id="cd00200">
    <property type="entry name" value="WD40"/>
    <property type="match status" value="1"/>
</dbReference>